<evidence type="ECO:0000256" key="2">
    <source>
        <dbReference type="ARBA" id="ARBA00022771"/>
    </source>
</evidence>
<keyword evidence="1" id="KW-0479">Metal-binding</keyword>
<keyword evidence="3" id="KW-0862">Zinc</keyword>
<name>A0AAW0E272_9AGAR</name>
<dbReference type="AlphaFoldDB" id="A0AAW0E272"/>
<dbReference type="InterPro" id="IPR002893">
    <property type="entry name" value="Znf_MYND"/>
</dbReference>
<reference evidence="6 7" key="1">
    <citation type="journal article" date="2024" name="J Genomics">
        <title>Draft genome sequencing and assembly of Favolaschia claudopus CIRM-BRFM 2984 isolated from oak limbs.</title>
        <authorList>
            <person name="Navarro D."/>
            <person name="Drula E."/>
            <person name="Chaduli D."/>
            <person name="Cazenave R."/>
            <person name="Ahrendt S."/>
            <person name="Wang J."/>
            <person name="Lipzen A."/>
            <person name="Daum C."/>
            <person name="Barry K."/>
            <person name="Grigoriev I.V."/>
            <person name="Favel A."/>
            <person name="Rosso M.N."/>
            <person name="Martin F."/>
        </authorList>
    </citation>
    <scope>NUCLEOTIDE SEQUENCE [LARGE SCALE GENOMIC DNA]</scope>
    <source>
        <strain evidence="6 7">CIRM-BRFM 2984</strain>
    </source>
</reference>
<evidence type="ECO:0000256" key="4">
    <source>
        <dbReference type="PROSITE-ProRule" id="PRU00134"/>
    </source>
</evidence>
<dbReference type="EMBL" id="JAWWNJ010000004">
    <property type="protein sequence ID" value="KAK7057857.1"/>
    <property type="molecule type" value="Genomic_DNA"/>
</dbReference>
<accession>A0AAW0E272</accession>
<evidence type="ECO:0000256" key="1">
    <source>
        <dbReference type="ARBA" id="ARBA00022723"/>
    </source>
</evidence>
<sequence>MEEITLGIEDMEEVQSACDLVRIFSGGLAGGMLPPPHDSLEAMLSFWINKIRSMSNSECQWLADAGDIMKMHEFALRMAAGIGEPPSAPKAPNVPLAEQYWTTILHSPNATELEKASAHAYLIRLPLGPGNPPSVRTEDCIRAGTHADLAAMLGLGNAPNVLHLGKTMHYLRNGEHKAVFAMWKHFWGAVDARNAEIQAEMDKKAEKRFVKPSRYQCAGPGCPVKASSGNMLRACAGKCEDAYKPRYCTKECQKADWKTHKPMCKPGIDVQKIETSRPRSTYNPTDRSITMQRFGLGTETTTASKKIKPGSEYSVEIDGVKVQAGADNFTAEEMKEFVAQAKIASAERRGA</sequence>
<evidence type="ECO:0000313" key="6">
    <source>
        <dbReference type="EMBL" id="KAK7057857.1"/>
    </source>
</evidence>
<feature type="domain" description="MYND-type" evidence="5">
    <location>
        <begin position="219"/>
        <end position="264"/>
    </location>
</feature>
<dbReference type="Pfam" id="PF01753">
    <property type="entry name" value="zf-MYND"/>
    <property type="match status" value="1"/>
</dbReference>
<keyword evidence="7" id="KW-1185">Reference proteome</keyword>
<evidence type="ECO:0000313" key="7">
    <source>
        <dbReference type="Proteomes" id="UP001362999"/>
    </source>
</evidence>
<gene>
    <name evidence="6" type="ORF">R3P38DRAFT_2843380</name>
</gene>
<protein>
    <recommendedName>
        <fullName evidence="5">MYND-type domain-containing protein</fullName>
    </recommendedName>
</protein>
<proteinExistence type="predicted"/>
<evidence type="ECO:0000256" key="3">
    <source>
        <dbReference type="ARBA" id="ARBA00022833"/>
    </source>
</evidence>
<comment type="caution">
    <text evidence="6">The sequence shown here is derived from an EMBL/GenBank/DDBJ whole genome shotgun (WGS) entry which is preliminary data.</text>
</comment>
<organism evidence="6 7">
    <name type="scientific">Favolaschia claudopus</name>
    <dbReference type="NCBI Taxonomy" id="2862362"/>
    <lineage>
        <taxon>Eukaryota</taxon>
        <taxon>Fungi</taxon>
        <taxon>Dikarya</taxon>
        <taxon>Basidiomycota</taxon>
        <taxon>Agaricomycotina</taxon>
        <taxon>Agaricomycetes</taxon>
        <taxon>Agaricomycetidae</taxon>
        <taxon>Agaricales</taxon>
        <taxon>Marasmiineae</taxon>
        <taxon>Mycenaceae</taxon>
        <taxon>Favolaschia</taxon>
    </lineage>
</organism>
<dbReference type="SUPFAM" id="SSF144232">
    <property type="entry name" value="HIT/MYND zinc finger-like"/>
    <property type="match status" value="1"/>
</dbReference>
<dbReference type="Proteomes" id="UP001362999">
    <property type="component" value="Unassembled WGS sequence"/>
</dbReference>
<dbReference type="Gene3D" id="6.10.140.2220">
    <property type="match status" value="1"/>
</dbReference>
<evidence type="ECO:0000259" key="5">
    <source>
        <dbReference type="PROSITE" id="PS50865"/>
    </source>
</evidence>
<dbReference type="GO" id="GO:0008270">
    <property type="term" value="F:zinc ion binding"/>
    <property type="evidence" value="ECO:0007669"/>
    <property type="project" value="UniProtKB-KW"/>
</dbReference>
<keyword evidence="2 4" id="KW-0863">Zinc-finger</keyword>
<dbReference type="PROSITE" id="PS50865">
    <property type="entry name" value="ZF_MYND_2"/>
    <property type="match status" value="1"/>
</dbReference>